<evidence type="ECO:0008006" key="8">
    <source>
        <dbReference type="Google" id="ProtNLM"/>
    </source>
</evidence>
<organism evidence="6 7">
    <name type="scientific">Phialocephala subalpina</name>
    <dbReference type="NCBI Taxonomy" id="576137"/>
    <lineage>
        <taxon>Eukaryota</taxon>
        <taxon>Fungi</taxon>
        <taxon>Dikarya</taxon>
        <taxon>Ascomycota</taxon>
        <taxon>Pezizomycotina</taxon>
        <taxon>Leotiomycetes</taxon>
        <taxon>Helotiales</taxon>
        <taxon>Mollisiaceae</taxon>
        <taxon>Phialocephala</taxon>
        <taxon>Phialocephala fortinii species complex</taxon>
    </lineage>
</organism>
<keyword evidence="3" id="KW-0732">Signal</keyword>
<feature type="domain" description="AB hydrolase-1" evidence="4">
    <location>
        <begin position="89"/>
        <end position="255"/>
    </location>
</feature>
<dbReference type="EMBL" id="FJOG01000022">
    <property type="protein sequence ID" value="CZR62825.1"/>
    <property type="molecule type" value="Genomic_DNA"/>
</dbReference>
<dbReference type="AlphaFoldDB" id="A0A1L7XCS7"/>
<sequence>MKKHVLAILAGLGLLSFTFASPLQSRNNGTMVYSYNDVKPSTVLSWTPCWNNFTCTMFEVPLDYTDPSIGSMGVAFIKKASLNATAEDLIINPGGPGGSGVDRILTASADYEEIVGPNYNLISFDPRGVNNSRTGIELNCFPENLPASIRFSQDVLDRPVDDTSRETLYEAWKLARGWGERCTAVQPANQTNKFANTVAVSNDMLRYAELRARSLGLPEKESKLWFMGQSYGTVLSATFAPLFPDRIGRMILDGVVDADDYYTGGWETSLIDTDKAAASFFTYCYEAGSLCAFNNNAINATQIEQRFFKIFEDIRQSPILISDPLLAFTPVLIAYQELKSYFFNALYDANTNFPTLASVLTDLEQRNGTSLGVASGRLFVGAPANYTDDTYLLGQVRTQIACMDANGRFNMSTFEKYEDHVQFLLNQSFYGGNTIASVVGTPCGGLRIKSPQSQMFNGSVSANKTSSPILFISNTLDPVTPLHSAKMSSQFGGSAVLTVDGPPGHTSRRVRSECTWEHIRGYLADGSLPAPSTVCDADENPFFAGLGAGGP</sequence>
<evidence type="ECO:0000256" key="2">
    <source>
        <dbReference type="ARBA" id="ARBA00022801"/>
    </source>
</evidence>
<feature type="chain" id="PRO_5012092173" description="AB hydrolase-1 domain-containing protein" evidence="3">
    <location>
        <begin position="21"/>
        <end position="551"/>
    </location>
</feature>
<dbReference type="Gene3D" id="3.40.50.1820">
    <property type="entry name" value="alpha/beta hydrolase"/>
    <property type="match status" value="1"/>
</dbReference>
<comment type="similarity">
    <text evidence="1">Belongs to the peptidase S33 family.</text>
</comment>
<dbReference type="STRING" id="576137.A0A1L7XCS7"/>
<dbReference type="InterPro" id="IPR000073">
    <property type="entry name" value="AB_hydrolase_1"/>
</dbReference>
<evidence type="ECO:0000259" key="5">
    <source>
        <dbReference type="Pfam" id="PF08386"/>
    </source>
</evidence>
<dbReference type="InterPro" id="IPR051601">
    <property type="entry name" value="Serine_prot/Carboxylest_S33"/>
</dbReference>
<dbReference type="PANTHER" id="PTHR43248:SF25">
    <property type="entry name" value="AB HYDROLASE-1 DOMAIN-CONTAINING PROTEIN-RELATED"/>
    <property type="match status" value="1"/>
</dbReference>
<keyword evidence="2" id="KW-0378">Hydrolase</keyword>
<keyword evidence="7" id="KW-1185">Reference proteome</keyword>
<feature type="domain" description="Peptidase S33 tripeptidyl aminopeptidase-like C-terminal" evidence="5">
    <location>
        <begin position="458"/>
        <end position="535"/>
    </location>
</feature>
<evidence type="ECO:0000256" key="3">
    <source>
        <dbReference type="SAM" id="SignalP"/>
    </source>
</evidence>
<evidence type="ECO:0000256" key="1">
    <source>
        <dbReference type="ARBA" id="ARBA00010088"/>
    </source>
</evidence>
<dbReference type="OrthoDB" id="425534at2759"/>
<accession>A0A1L7XCS7</accession>
<dbReference type="InterPro" id="IPR029058">
    <property type="entry name" value="AB_hydrolase_fold"/>
</dbReference>
<protein>
    <recommendedName>
        <fullName evidence="8">AB hydrolase-1 domain-containing protein</fullName>
    </recommendedName>
</protein>
<dbReference type="PANTHER" id="PTHR43248">
    <property type="entry name" value="2-SUCCINYL-6-HYDROXY-2,4-CYCLOHEXADIENE-1-CARBOXYLATE SYNTHASE"/>
    <property type="match status" value="1"/>
</dbReference>
<dbReference type="Proteomes" id="UP000184330">
    <property type="component" value="Unassembled WGS sequence"/>
</dbReference>
<reference evidence="6 7" key="1">
    <citation type="submission" date="2016-03" db="EMBL/GenBank/DDBJ databases">
        <authorList>
            <person name="Ploux O."/>
        </authorList>
    </citation>
    <scope>NUCLEOTIDE SEQUENCE [LARGE SCALE GENOMIC DNA]</scope>
    <source>
        <strain evidence="6 7">UAMH 11012</strain>
    </source>
</reference>
<dbReference type="Pfam" id="PF08386">
    <property type="entry name" value="Abhydrolase_4"/>
    <property type="match status" value="1"/>
</dbReference>
<evidence type="ECO:0000313" key="7">
    <source>
        <dbReference type="Proteomes" id="UP000184330"/>
    </source>
</evidence>
<name>A0A1L7XCS7_9HELO</name>
<dbReference type="InterPro" id="IPR013595">
    <property type="entry name" value="Pept_S33_TAP-like_C"/>
</dbReference>
<feature type="signal peptide" evidence="3">
    <location>
        <begin position="1"/>
        <end position="20"/>
    </location>
</feature>
<evidence type="ECO:0000313" key="6">
    <source>
        <dbReference type="EMBL" id="CZR62825.1"/>
    </source>
</evidence>
<dbReference type="SUPFAM" id="SSF53474">
    <property type="entry name" value="alpha/beta-Hydrolases"/>
    <property type="match status" value="2"/>
</dbReference>
<proteinExistence type="inferred from homology"/>
<dbReference type="GO" id="GO:0016787">
    <property type="term" value="F:hydrolase activity"/>
    <property type="evidence" value="ECO:0007669"/>
    <property type="project" value="UniProtKB-KW"/>
</dbReference>
<gene>
    <name evidence="6" type="ORF">PAC_12722</name>
</gene>
<evidence type="ECO:0000259" key="4">
    <source>
        <dbReference type="Pfam" id="PF00561"/>
    </source>
</evidence>
<dbReference type="Pfam" id="PF00561">
    <property type="entry name" value="Abhydrolase_1"/>
    <property type="match status" value="1"/>
</dbReference>